<dbReference type="Pfam" id="PF00233">
    <property type="entry name" value="PDEase_I"/>
    <property type="match status" value="1"/>
</dbReference>
<dbReference type="Gene3D" id="1.10.1300.10">
    <property type="entry name" value="3'5'-cyclic nucleotide phosphodiesterase, catalytic domain"/>
    <property type="match status" value="1"/>
</dbReference>
<evidence type="ECO:0000256" key="16">
    <source>
        <dbReference type="RuleBase" id="RU363067"/>
    </source>
</evidence>
<feature type="domain" description="PDEase" evidence="19">
    <location>
        <begin position="586"/>
        <end position="1000"/>
    </location>
</feature>
<keyword evidence="6 18" id="KW-0812">Transmembrane</keyword>
<dbReference type="InterPro" id="IPR036971">
    <property type="entry name" value="PDEase_catalytic_dom_sf"/>
</dbReference>
<evidence type="ECO:0000256" key="15">
    <source>
        <dbReference type="ARBA" id="ARBA00060946"/>
    </source>
</evidence>
<feature type="transmembrane region" description="Helical" evidence="18">
    <location>
        <begin position="101"/>
        <end position="118"/>
    </location>
</feature>
<dbReference type="InterPro" id="IPR023174">
    <property type="entry name" value="PDEase_CS"/>
</dbReference>
<accession>A0A673ZWE3</accession>
<feature type="compositionally biased region" description="Polar residues" evidence="17">
    <location>
        <begin position="437"/>
        <end position="465"/>
    </location>
</feature>
<comment type="cofactor">
    <cofactor evidence="2">
        <name>Mg(2+)</name>
        <dbReference type="ChEBI" id="CHEBI:18420"/>
    </cofactor>
</comment>
<feature type="compositionally biased region" description="Acidic residues" evidence="17">
    <location>
        <begin position="1029"/>
        <end position="1038"/>
    </location>
</feature>
<dbReference type="InterPro" id="IPR002073">
    <property type="entry name" value="PDEase_catalytic_dom"/>
</dbReference>
<evidence type="ECO:0000256" key="17">
    <source>
        <dbReference type="SAM" id="MobiDB-lite"/>
    </source>
</evidence>
<dbReference type="GO" id="GO:0007165">
    <property type="term" value="P:signal transduction"/>
    <property type="evidence" value="ECO:0007669"/>
    <property type="project" value="InterPro"/>
</dbReference>
<keyword evidence="7 16" id="KW-0479">Metal-binding</keyword>
<dbReference type="PANTHER" id="PTHR11347">
    <property type="entry name" value="CYCLIC NUCLEOTIDE PHOSPHODIESTERASE"/>
    <property type="match status" value="1"/>
</dbReference>
<feature type="compositionally biased region" description="Low complexity" evidence="17">
    <location>
        <begin position="477"/>
        <end position="490"/>
    </location>
</feature>
<evidence type="ECO:0000259" key="19">
    <source>
        <dbReference type="PROSITE" id="PS51845"/>
    </source>
</evidence>
<evidence type="ECO:0000313" key="21">
    <source>
        <dbReference type="Proteomes" id="UP000472277"/>
    </source>
</evidence>
<keyword evidence="4" id="KW-0140">cGMP</keyword>
<protein>
    <recommendedName>
        <fullName evidence="16">Phosphodiesterase</fullName>
        <ecNumber evidence="16">3.1.4.-</ecNumber>
    </recommendedName>
</protein>
<comment type="catalytic activity">
    <reaction evidence="12">
        <text>3',5'-cyclic AMP + H2O = AMP + H(+)</text>
        <dbReference type="Rhea" id="RHEA:25277"/>
        <dbReference type="ChEBI" id="CHEBI:15377"/>
        <dbReference type="ChEBI" id="CHEBI:15378"/>
        <dbReference type="ChEBI" id="CHEBI:58165"/>
        <dbReference type="ChEBI" id="CHEBI:456215"/>
    </reaction>
    <physiologicalReaction direction="left-to-right" evidence="12">
        <dbReference type="Rhea" id="RHEA:25278"/>
    </physiologicalReaction>
</comment>
<dbReference type="Ensembl" id="ENSSTUT00000054035.1">
    <property type="protein sequence ID" value="ENSSTUP00000051679.1"/>
    <property type="gene ID" value="ENSSTUG00000021726.1"/>
</dbReference>
<feature type="compositionally biased region" description="Acidic residues" evidence="17">
    <location>
        <begin position="944"/>
        <end position="967"/>
    </location>
</feature>
<comment type="similarity">
    <text evidence="15">Belongs to the cyclic nucleotide phosphodiesterase family. PDE3 subfamily.</text>
</comment>
<evidence type="ECO:0000256" key="18">
    <source>
        <dbReference type="SAM" id="Phobius"/>
    </source>
</evidence>
<feature type="transmembrane region" description="Helical" evidence="18">
    <location>
        <begin position="62"/>
        <end position="81"/>
    </location>
</feature>
<feature type="compositionally biased region" description="Low complexity" evidence="17">
    <location>
        <begin position="407"/>
        <end position="420"/>
    </location>
</feature>
<gene>
    <name evidence="20" type="primary">PDE3B</name>
    <name evidence="20" type="synonym">pde3b</name>
</gene>
<name>A0A673ZWE3_SALTR</name>
<evidence type="ECO:0000256" key="8">
    <source>
        <dbReference type="ARBA" id="ARBA00022801"/>
    </source>
</evidence>
<keyword evidence="10 18" id="KW-0472">Membrane</keyword>
<dbReference type="GO" id="GO:0046872">
    <property type="term" value="F:metal ion binding"/>
    <property type="evidence" value="ECO:0007669"/>
    <property type="project" value="UniProtKB-KW"/>
</dbReference>
<feature type="region of interest" description="Disordered" evidence="17">
    <location>
        <begin position="990"/>
        <end position="1038"/>
    </location>
</feature>
<evidence type="ECO:0000256" key="10">
    <source>
        <dbReference type="ARBA" id="ARBA00023136"/>
    </source>
</evidence>
<comment type="subcellular location">
    <subcellularLocation>
        <location evidence="3">Membrane</location>
        <topology evidence="3">Multi-pass membrane protein</topology>
    </subcellularLocation>
</comment>
<dbReference type="SMART" id="SM00471">
    <property type="entry name" value="HDc"/>
    <property type="match status" value="1"/>
</dbReference>
<evidence type="ECO:0000256" key="4">
    <source>
        <dbReference type="ARBA" id="ARBA00022535"/>
    </source>
</evidence>
<dbReference type="GO" id="GO:0004114">
    <property type="term" value="F:3',5'-cyclic-nucleotide phosphodiesterase activity"/>
    <property type="evidence" value="ECO:0007669"/>
    <property type="project" value="UniProtKB-EC"/>
</dbReference>
<dbReference type="FunFam" id="1.10.1300.10:FF:000008">
    <property type="entry name" value="Phosphodiesterase"/>
    <property type="match status" value="1"/>
</dbReference>
<reference evidence="20" key="2">
    <citation type="submission" date="2025-09" db="UniProtKB">
        <authorList>
            <consortium name="Ensembl"/>
        </authorList>
    </citation>
    <scope>IDENTIFICATION</scope>
</reference>
<evidence type="ECO:0000256" key="6">
    <source>
        <dbReference type="ARBA" id="ARBA00022692"/>
    </source>
</evidence>
<comment type="cofactor">
    <cofactor evidence="16">
        <name>a divalent metal cation</name>
        <dbReference type="ChEBI" id="CHEBI:60240"/>
    </cofactor>
    <text evidence="16">Binds 2 divalent metal cations per subunit. Site 1 may preferentially bind zinc ions, while site 2 has a preference for magnesium and/or manganese ions.</text>
</comment>
<dbReference type="AlphaFoldDB" id="A0A673ZWE3"/>
<evidence type="ECO:0000256" key="7">
    <source>
        <dbReference type="ARBA" id="ARBA00022723"/>
    </source>
</evidence>
<evidence type="ECO:0000256" key="14">
    <source>
        <dbReference type="ARBA" id="ARBA00033709"/>
    </source>
</evidence>
<evidence type="ECO:0000256" key="13">
    <source>
        <dbReference type="ARBA" id="ARBA00033684"/>
    </source>
</evidence>
<keyword evidence="9 18" id="KW-1133">Transmembrane helix</keyword>
<comment type="catalytic activity">
    <reaction evidence="14">
        <text>a nucleoside 3',5'-cyclic phosphate + H2O = a nucleoside 5'-phosphate + H(+)</text>
        <dbReference type="Rhea" id="RHEA:14653"/>
        <dbReference type="ChEBI" id="CHEBI:15377"/>
        <dbReference type="ChEBI" id="CHEBI:15378"/>
        <dbReference type="ChEBI" id="CHEBI:57867"/>
        <dbReference type="ChEBI" id="CHEBI:58464"/>
        <dbReference type="EC" id="3.1.4.17"/>
    </reaction>
    <physiologicalReaction direction="left-to-right" evidence="14">
        <dbReference type="Rhea" id="RHEA:14654"/>
    </physiologicalReaction>
</comment>
<evidence type="ECO:0000256" key="11">
    <source>
        <dbReference type="ARBA" id="ARBA00023149"/>
    </source>
</evidence>
<dbReference type="PROSITE" id="PS51845">
    <property type="entry name" value="PDEASE_I_2"/>
    <property type="match status" value="1"/>
</dbReference>
<feature type="transmembrane region" description="Helical" evidence="18">
    <location>
        <begin position="186"/>
        <end position="209"/>
    </location>
</feature>
<dbReference type="GO" id="GO:0016020">
    <property type="term" value="C:membrane"/>
    <property type="evidence" value="ECO:0007669"/>
    <property type="project" value="UniProtKB-SubCell"/>
</dbReference>
<evidence type="ECO:0000256" key="9">
    <source>
        <dbReference type="ARBA" id="ARBA00022989"/>
    </source>
</evidence>
<dbReference type="GeneTree" id="ENSGT00940000159336"/>
<evidence type="ECO:0000256" key="12">
    <source>
        <dbReference type="ARBA" id="ARBA00033675"/>
    </source>
</evidence>
<keyword evidence="11" id="KW-0114">cAMP</keyword>
<keyword evidence="8 16" id="KW-0378">Hydrolase</keyword>
<organism evidence="20 21">
    <name type="scientific">Salmo trutta</name>
    <name type="common">Brown trout</name>
    <dbReference type="NCBI Taxonomy" id="8032"/>
    <lineage>
        <taxon>Eukaryota</taxon>
        <taxon>Metazoa</taxon>
        <taxon>Chordata</taxon>
        <taxon>Craniata</taxon>
        <taxon>Vertebrata</taxon>
        <taxon>Euteleostomi</taxon>
        <taxon>Actinopterygii</taxon>
        <taxon>Neopterygii</taxon>
        <taxon>Teleostei</taxon>
        <taxon>Protacanthopterygii</taxon>
        <taxon>Salmoniformes</taxon>
        <taxon>Salmonidae</taxon>
        <taxon>Salmoninae</taxon>
        <taxon>Salmo</taxon>
    </lineage>
</organism>
<proteinExistence type="inferred from homology"/>
<evidence type="ECO:0000256" key="3">
    <source>
        <dbReference type="ARBA" id="ARBA00004141"/>
    </source>
</evidence>
<evidence type="ECO:0000256" key="5">
    <source>
        <dbReference type="ARBA" id="ARBA00022553"/>
    </source>
</evidence>
<reference evidence="20" key="1">
    <citation type="submission" date="2025-08" db="UniProtKB">
        <authorList>
            <consortium name="Ensembl"/>
        </authorList>
    </citation>
    <scope>IDENTIFICATION</scope>
</reference>
<dbReference type="SUPFAM" id="SSF109604">
    <property type="entry name" value="HD-domain/PDEase-like"/>
    <property type="match status" value="1"/>
</dbReference>
<dbReference type="InterPro" id="IPR003607">
    <property type="entry name" value="HD/PDEase_dom"/>
</dbReference>
<evidence type="ECO:0000313" key="20">
    <source>
        <dbReference type="Ensembl" id="ENSSTUP00000051679.1"/>
    </source>
</evidence>
<keyword evidence="5" id="KW-0597">Phosphoprotein</keyword>
<evidence type="ECO:0000256" key="1">
    <source>
        <dbReference type="ARBA" id="ARBA00001936"/>
    </source>
</evidence>
<evidence type="ECO:0000256" key="2">
    <source>
        <dbReference type="ARBA" id="ARBA00001946"/>
    </source>
</evidence>
<feature type="region of interest" description="Disordered" evidence="17">
    <location>
        <begin position="943"/>
        <end position="970"/>
    </location>
</feature>
<dbReference type="Proteomes" id="UP000472277">
    <property type="component" value="Chromosome 29"/>
</dbReference>
<dbReference type="PROSITE" id="PS00126">
    <property type="entry name" value="PDEASE_I_1"/>
    <property type="match status" value="1"/>
</dbReference>
<dbReference type="CDD" id="cd00077">
    <property type="entry name" value="HDc"/>
    <property type="match status" value="1"/>
</dbReference>
<feature type="transmembrane region" description="Helical" evidence="18">
    <location>
        <begin position="130"/>
        <end position="148"/>
    </location>
</feature>
<feature type="compositionally biased region" description="Basic and acidic residues" evidence="17">
    <location>
        <begin position="990"/>
        <end position="1008"/>
    </location>
</feature>
<feature type="transmembrane region" description="Helical" evidence="18">
    <location>
        <begin position="160"/>
        <end position="179"/>
    </location>
</feature>
<feature type="compositionally biased region" description="Low complexity" evidence="17">
    <location>
        <begin position="1010"/>
        <end position="1023"/>
    </location>
</feature>
<feature type="region of interest" description="Disordered" evidence="17">
    <location>
        <begin position="379"/>
        <end position="504"/>
    </location>
</feature>
<keyword evidence="21" id="KW-1185">Reference proteome</keyword>
<comment type="catalytic activity">
    <reaction evidence="13">
        <text>3',5'-cyclic GMP + H2O = GMP + H(+)</text>
        <dbReference type="Rhea" id="RHEA:16957"/>
        <dbReference type="ChEBI" id="CHEBI:15377"/>
        <dbReference type="ChEBI" id="CHEBI:15378"/>
        <dbReference type="ChEBI" id="CHEBI:57746"/>
        <dbReference type="ChEBI" id="CHEBI:58115"/>
    </reaction>
    <physiologicalReaction direction="left-to-right" evidence="13">
        <dbReference type="Rhea" id="RHEA:16958"/>
    </physiologicalReaction>
</comment>
<dbReference type="EC" id="3.1.4.-" evidence="16"/>
<sequence>IRREYWEKETFEGIQGATSFRNGYVKSCVTPLKQDHQRGFLFNVCRFCNEDILNSKIFRISGLYLGAFAIFAVSLLISRSLQSDFSFWDLRTFLSGFSQSISPLFSIGCAFFFLTFYLRRKKRESNKCWLVSLPASCYLGDFLVLRFLQWGEDQHQMQMIGRLLFVLGCVGLLTLIPTLKLKHSVLILVFASVVWLVSFTSLSCLPALLRPVFACLAGVSGSLLSLCFDHYYPSRETPNRISSSEEKVPVIRPRRRSSCVSLGETSTSYYGSCKMPRRPSLPCISREQMILWDWDLKQWYKPQYQVSGAVSGNGVDLSVINEARNMVSDLLMDSSLSPHTVSSLRSVSSLMGTFSGSCRPRVNPFTPFPGFYPCTEVEDPAERGDRKPLKGLSSRNSLPTPQLRRGSTSSPLPPLESASSRWERNNGKRPGPHPDLNMTSTGSLSNGPNANLLTIPKQRSSSVTLTYHAGPRRAGASPSLSPVSSPSHSPQAGGLSSQVTRPPVEFPDTADFLTKPSVNLHKPLGYILSSPDFQGPYRSPAVMCTNCGRQMLKNMPSMEAGEGHLPFTGHAEAQRRRSGMTPGEFRLDPLLENHGDLMEKINSWNFQIFDLMDRTGGKTGRILSYVTYTLFQDTCLFEMFKIPVREFMSYFCALENGYRDIPYHNRVHATDVLHAVWYLTTRPVPGFQQIHNEHVTGSDTDSDSGISPGRVSYASSKSSSISDDNYGCLAWNIPALELMALYVAAAMHDYDHPGRTNAFLVATNAAQAVLYNDRSVLENHHAASAWSLYLSRPEFNFLANLDHVEFKRFRFLVIEAILATDLKKHFDFLAEFNSKVNDVNSPGIDWTNENDRLLVCQVCIKLADINGPAKGRDLHLKWTEGIVNEFYEQGDEEATLGLPISPFMDRSSPQLAKLQESFITHIVGPLCNSYDAAGLLPGYWIDEERSEDEEEQVEDTETDEDELEEELEPKRRNGRRRLFCNIMQHLTENHKVWKKTIEEEEKSKEKQQADSLPPSLSPSPSDDQIQVIQEEEEGEERQ</sequence>
<comment type="cofactor">
    <cofactor evidence="1">
        <name>Mn(2+)</name>
        <dbReference type="ChEBI" id="CHEBI:29035"/>
    </cofactor>
</comment>